<organism evidence="1 2">
    <name type="scientific">Shewanella woodyi (strain ATCC 51908 / MS32)</name>
    <dbReference type="NCBI Taxonomy" id="392500"/>
    <lineage>
        <taxon>Bacteria</taxon>
        <taxon>Pseudomonadati</taxon>
        <taxon>Pseudomonadota</taxon>
        <taxon>Gammaproteobacteria</taxon>
        <taxon>Alteromonadales</taxon>
        <taxon>Shewanellaceae</taxon>
        <taxon>Shewanella</taxon>
    </lineage>
</organism>
<proteinExistence type="predicted"/>
<gene>
    <name evidence="1" type="ordered locus">Swoo_0354</name>
</gene>
<dbReference type="AlphaFoldDB" id="B1KP85"/>
<accession>B1KP85</accession>
<keyword evidence="2" id="KW-1185">Reference proteome</keyword>
<dbReference type="Proteomes" id="UP000002168">
    <property type="component" value="Chromosome"/>
</dbReference>
<reference evidence="1 2" key="1">
    <citation type="submission" date="2008-02" db="EMBL/GenBank/DDBJ databases">
        <title>Complete sequence of Shewanella woodyi ATCC 51908.</title>
        <authorList>
            <consortium name="US DOE Joint Genome Institute"/>
            <person name="Copeland A."/>
            <person name="Lucas S."/>
            <person name="Lapidus A."/>
            <person name="Glavina del Rio T."/>
            <person name="Dalin E."/>
            <person name="Tice H."/>
            <person name="Bruce D."/>
            <person name="Goodwin L."/>
            <person name="Pitluck S."/>
            <person name="Sims D."/>
            <person name="Brettin T."/>
            <person name="Detter J.C."/>
            <person name="Han C."/>
            <person name="Kuske C.R."/>
            <person name="Schmutz J."/>
            <person name="Larimer F."/>
            <person name="Land M."/>
            <person name="Hauser L."/>
            <person name="Kyrpides N."/>
            <person name="Lykidis A."/>
            <person name="Zhao J.-S."/>
            <person name="Richardson P."/>
        </authorList>
    </citation>
    <scope>NUCLEOTIDE SEQUENCE [LARGE SCALE GENOMIC DNA]</scope>
    <source>
        <strain evidence="2">ATCC 51908 / MS32</strain>
    </source>
</reference>
<protein>
    <submittedName>
        <fullName evidence="1">Uncharacterized protein</fullName>
    </submittedName>
</protein>
<name>B1KP85_SHEWM</name>
<dbReference type="KEGG" id="swd:Swoo_0354"/>
<evidence type="ECO:0000313" key="2">
    <source>
        <dbReference type="Proteomes" id="UP000002168"/>
    </source>
</evidence>
<dbReference type="HOGENOM" id="CLU_1049292_0_0_6"/>
<dbReference type="RefSeq" id="WP_012323004.1">
    <property type="nucleotide sequence ID" value="NC_010506.1"/>
</dbReference>
<sequence length="265" mass="31563">MSDWKCEDKEWMKQRKKEWPQYRFNISDALVEVTDLVKDEMEDLKNYFLIGDKSALKTIYKIRSGLLLELWLHPSEDIEVLKQVFNRHREEKTHYCETPAYRVNERNKFYSLAKHRHKVPFKGASRLNGREWVIDQVFMPQTLEEFIAIEGEEQRDFIIGKFCIGPCYEWGDFLTRTERFDTDICVNKIDIWKSAVKLSFEQYKDEKGIVWLIEDLDTFLASNDEKHPKQIKLAQDIIDAINDPEMPQALRDRVAEIRASKYATK</sequence>
<dbReference type="EMBL" id="CP000961">
    <property type="protein sequence ID" value="ACA84655.1"/>
    <property type="molecule type" value="Genomic_DNA"/>
</dbReference>
<evidence type="ECO:0000313" key="1">
    <source>
        <dbReference type="EMBL" id="ACA84655.1"/>
    </source>
</evidence>